<dbReference type="AlphaFoldDB" id="A0A847ESD9"/>
<accession>A0A847ESD9</accession>
<evidence type="ECO:0000313" key="3">
    <source>
        <dbReference type="Proteomes" id="UP000554004"/>
    </source>
</evidence>
<feature type="domain" description="NYN" evidence="1">
    <location>
        <begin position="12"/>
        <end position="130"/>
    </location>
</feature>
<comment type="caution">
    <text evidence="2">The sequence shown here is derived from an EMBL/GenBank/DDBJ whole genome shotgun (WGS) entry which is preliminary data.</text>
</comment>
<dbReference type="GO" id="GO:0004540">
    <property type="term" value="F:RNA nuclease activity"/>
    <property type="evidence" value="ECO:0007669"/>
    <property type="project" value="InterPro"/>
</dbReference>
<dbReference type="InterPro" id="IPR047140">
    <property type="entry name" value="LabA"/>
</dbReference>
<evidence type="ECO:0000313" key="2">
    <source>
        <dbReference type="EMBL" id="NLE30893.1"/>
    </source>
</evidence>
<protein>
    <submittedName>
        <fullName evidence="2">NYN domain-containing protein</fullName>
    </submittedName>
</protein>
<dbReference type="PANTHER" id="PTHR35458">
    <property type="entry name" value="SLR0755 PROTEIN"/>
    <property type="match status" value="1"/>
</dbReference>
<dbReference type="Proteomes" id="UP000554004">
    <property type="component" value="Unassembled WGS sequence"/>
</dbReference>
<evidence type="ECO:0000259" key="1">
    <source>
        <dbReference type="Pfam" id="PF01936"/>
    </source>
</evidence>
<dbReference type="PANTHER" id="PTHR35458:SF2">
    <property type="entry name" value="SLR0755 PROTEIN"/>
    <property type="match status" value="1"/>
</dbReference>
<dbReference type="CDD" id="cd10911">
    <property type="entry name" value="PIN_LabA"/>
    <property type="match status" value="1"/>
</dbReference>
<reference evidence="2 3" key="1">
    <citation type="journal article" date="2020" name="Biotechnol. Biofuels">
        <title>New insights from the biogas microbiome by comprehensive genome-resolved metagenomics of nearly 1600 species originating from multiple anaerobic digesters.</title>
        <authorList>
            <person name="Campanaro S."/>
            <person name="Treu L."/>
            <person name="Rodriguez-R L.M."/>
            <person name="Kovalovszki A."/>
            <person name="Ziels R.M."/>
            <person name="Maus I."/>
            <person name="Zhu X."/>
            <person name="Kougias P.G."/>
            <person name="Basile A."/>
            <person name="Luo G."/>
            <person name="Schluter A."/>
            <person name="Konstantinidis K.T."/>
            <person name="Angelidaki I."/>
        </authorList>
    </citation>
    <scope>NUCLEOTIDE SEQUENCE [LARGE SCALE GENOMIC DNA]</scope>
    <source>
        <strain evidence="2">AS06rmzACSIP_421</strain>
    </source>
</reference>
<dbReference type="EMBL" id="JAAZAL010000043">
    <property type="protein sequence ID" value="NLE30893.1"/>
    <property type="molecule type" value="Genomic_DNA"/>
</dbReference>
<gene>
    <name evidence="2" type="ORF">GX618_01295</name>
</gene>
<proteinExistence type="predicted"/>
<dbReference type="InterPro" id="IPR021139">
    <property type="entry name" value="NYN"/>
</dbReference>
<dbReference type="Gene3D" id="3.40.50.1010">
    <property type="entry name" value="5'-nuclease"/>
    <property type="match status" value="1"/>
</dbReference>
<dbReference type="Pfam" id="PF01936">
    <property type="entry name" value="NYN"/>
    <property type="match status" value="1"/>
</dbReference>
<organism evidence="2 3">
    <name type="scientific">Candidatus Dojkabacteria bacterium</name>
    <dbReference type="NCBI Taxonomy" id="2099670"/>
    <lineage>
        <taxon>Bacteria</taxon>
        <taxon>Candidatus Dojkabacteria</taxon>
    </lineage>
</organism>
<name>A0A847ESD9_9BACT</name>
<sequence>MSNTSKNINYAFIDSQNLNLGVKSQGWILDFRKFRVYLKDQFNISKAFLFLGYIAGNERLYSKLQLFGYTLIFKPTLDIKSKGRRFVKGNVDGELILHAVVESQNYDKAIIVSGDGDFHCLIEYLEKEGKLLKDNCS</sequence>